<evidence type="ECO:0000313" key="8">
    <source>
        <dbReference type="Proteomes" id="UP000003980"/>
    </source>
</evidence>
<dbReference type="STRING" id="671065.MetMK1DRAFT_00018820"/>
<evidence type="ECO:0000259" key="6">
    <source>
        <dbReference type="PROSITE" id="PS51379"/>
    </source>
</evidence>
<evidence type="ECO:0000256" key="2">
    <source>
        <dbReference type="ARBA" id="ARBA00022723"/>
    </source>
</evidence>
<evidence type="ECO:0000256" key="5">
    <source>
        <dbReference type="SAM" id="Phobius"/>
    </source>
</evidence>
<dbReference type="Gene3D" id="3.30.70.20">
    <property type="match status" value="2"/>
</dbReference>
<keyword evidence="8" id="KW-1185">Reference proteome</keyword>
<dbReference type="GO" id="GO:0051539">
    <property type="term" value="F:4 iron, 4 sulfur cluster binding"/>
    <property type="evidence" value="ECO:0007669"/>
    <property type="project" value="UniProtKB-KW"/>
</dbReference>
<dbReference type="InterPro" id="IPR050954">
    <property type="entry name" value="ET_IronSulfur_Cluster-Binding"/>
</dbReference>
<keyword evidence="5" id="KW-0472">Membrane</keyword>
<dbReference type="SUPFAM" id="SSF54862">
    <property type="entry name" value="4Fe-4S ferredoxins"/>
    <property type="match status" value="1"/>
</dbReference>
<dbReference type="eggNOG" id="arCOG01500">
    <property type="taxonomic scope" value="Archaea"/>
</dbReference>
<dbReference type="InterPro" id="IPR017896">
    <property type="entry name" value="4Fe4S_Fe-S-bd"/>
</dbReference>
<dbReference type="EMBL" id="JH597768">
    <property type="protein sequence ID" value="EHP69136.1"/>
    <property type="molecule type" value="Genomic_DNA"/>
</dbReference>
<dbReference type="PROSITE" id="PS51379">
    <property type="entry name" value="4FE4S_FER_2"/>
    <property type="match status" value="3"/>
</dbReference>
<evidence type="ECO:0000256" key="1">
    <source>
        <dbReference type="ARBA" id="ARBA00022485"/>
    </source>
</evidence>
<dbReference type="Pfam" id="PF13247">
    <property type="entry name" value="Fer4_11"/>
    <property type="match status" value="1"/>
</dbReference>
<keyword evidence="1" id="KW-0004">4Fe-4S</keyword>
<dbReference type="OrthoDB" id="2837at2157"/>
<dbReference type="PROSITE" id="PS00198">
    <property type="entry name" value="4FE4S_FER_1"/>
    <property type="match status" value="1"/>
</dbReference>
<dbReference type="GO" id="GO:0046872">
    <property type="term" value="F:metal ion binding"/>
    <property type="evidence" value="ECO:0007669"/>
    <property type="project" value="UniProtKB-KW"/>
</dbReference>
<keyword evidence="3" id="KW-0408">Iron</keyword>
<feature type="transmembrane region" description="Helical" evidence="5">
    <location>
        <begin position="305"/>
        <end position="323"/>
    </location>
</feature>
<dbReference type="HOGENOM" id="CLU_695629_0_0_2"/>
<sequence length="405" mass="45420">MAEVQQTQRELRLGFVFDHNKCIICNACVDACNKAYGGNWRVLPVFQFEGATTALSISCNHCDNPVCLKACPANAIKKERNGIVYVNQQECIGCGYCQWACPYEALHFTKDGTMSKCHLCMDRLGKGMPYCVESCPTGALSFGWLGESDAQVNYLAPPSITKPRFKIIPPRDMKIVASPLKEKSESNVKGLIAFTVGSEISLGYALFKLPYYPLLSFLLLASTLLLSVGHAKVSSRSIRVMFNLKTSWLSREVLFGGLASLLFLLEEFFYVLYYPALIFLGLSVISSFMVYMLKSRPSWYSPDTPISFLGTAFTTISPIAFFLSHQLSLLALGGAWSLVEIISWYLYKRDVRIRGVLNLIYLVSLMLPLITPFTCVVPTTIALLSEIYHRTHFFKKVKYYGVPKY</sequence>
<dbReference type="AlphaFoldDB" id="H2C5Q9"/>
<dbReference type="InterPro" id="IPR017900">
    <property type="entry name" value="4Fe4S_Fe_S_CS"/>
</dbReference>
<evidence type="ECO:0000313" key="7">
    <source>
        <dbReference type="EMBL" id="EHP69136.1"/>
    </source>
</evidence>
<proteinExistence type="predicted"/>
<dbReference type="RefSeq" id="WP_009072855.1">
    <property type="nucleotide sequence ID" value="NZ_JH597768.1"/>
</dbReference>
<feature type="domain" description="4Fe-4S ferredoxin-type" evidence="6">
    <location>
        <begin position="50"/>
        <end position="81"/>
    </location>
</feature>
<feature type="domain" description="4Fe-4S ferredoxin-type" evidence="6">
    <location>
        <begin position="13"/>
        <end position="41"/>
    </location>
</feature>
<accession>H2C5Q9</accession>
<evidence type="ECO:0000256" key="3">
    <source>
        <dbReference type="ARBA" id="ARBA00023004"/>
    </source>
</evidence>
<keyword evidence="2" id="KW-0479">Metal-binding</keyword>
<gene>
    <name evidence="7" type="ORF">MetMK1DRAFT_00018820</name>
</gene>
<dbReference type="PANTHER" id="PTHR43177:SF3">
    <property type="entry name" value="PROTEIN NRFC HOMOLOG"/>
    <property type="match status" value="1"/>
</dbReference>
<feature type="domain" description="4Fe-4S ferredoxin-type" evidence="6">
    <location>
        <begin position="82"/>
        <end position="111"/>
    </location>
</feature>
<feature type="transmembrane region" description="Helical" evidence="5">
    <location>
        <begin position="248"/>
        <end position="265"/>
    </location>
</feature>
<reference evidence="7 8" key="1">
    <citation type="submission" date="2012-01" db="EMBL/GenBank/DDBJ databases">
        <title>Improved High-Quality Draft sequence of Metallosphaera yellowstonensis MK1.</title>
        <authorList>
            <consortium name="US DOE Joint Genome Institute"/>
            <person name="Lucas S."/>
            <person name="Han J."/>
            <person name="Cheng J.-F."/>
            <person name="Goodwin L."/>
            <person name="Pitluck S."/>
            <person name="Peters L."/>
            <person name="Teshima H."/>
            <person name="Detter J.C."/>
            <person name="Han C."/>
            <person name="Tapia R."/>
            <person name="Land M."/>
            <person name="Hauser L."/>
            <person name="Kyrpides N."/>
            <person name="Kozubal M."/>
            <person name="Macur R.E."/>
            <person name="Jay Z."/>
            <person name="Inskeep W."/>
            <person name="Woyke T."/>
        </authorList>
    </citation>
    <scope>NUCLEOTIDE SEQUENCE [LARGE SCALE GENOMIC DNA]</scope>
    <source>
        <strain evidence="7 8">MK1</strain>
    </source>
</reference>
<keyword evidence="4" id="KW-0411">Iron-sulfur</keyword>
<evidence type="ECO:0000256" key="4">
    <source>
        <dbReference type="ARBA" id="ARBA00023014"/>
    </source>
</evidence>
<feature type="transmembrane region" description="Helical" evidence="5">
    <location>
        <begin position="359"/>
        <end position="384"/>
    </location>
</feature>
<feature type="transmembrane region" description="Helical" evidence="5">
    <location>
        <begin position="271"/>
        <end position="293"/>
    </location>
</feature>
<dbReference type="Proteomes" id="UP000003980">
    <property type="component" value="Unassembled WGS sequence"/>
</dbReference>
<dbReference type="PANTHER" id="PTHR43177">
    <property type="entry name" value="PROTEIN NRFC"/>
    <property type="match status" value="1"/>
</dbReference>
<feature type="transmembrane region" description="Helical" evidence="5">
    <location>
        <begin position="211"/>
        <end position="228"/>
    </location>
</feature>
<feature type="transmembrane region" description="Helical" evidence="5">
    <location>
        <begin position="329"/>
        <end position="347"/>
    </location>
</feature>
<keyword evidence="5" id="KW-1133">Transmembrane helix</keyword>
<keyword evidence="5" id="KW-0812">Transmembrane</keyword>
<organism evidence="7 8">
    <name type="scientific">Metallosphaera yellowstonensis MK1</name>
    <dbReference type="NCBI Taxonomy" id="671065"/>
    <lineage>
        <taxon>Archaea</taxon>
        <taxon>Thermoproteota</taxon>
        <taxon>Thermoprotei</taxon>
        <taxon>Sulfolobales</taxon>
        <taxon>Sulfolobaceae</taxon>
        <taxon>Metallosphaera</taxon>
    </lineage>
</organism>
<dbReference type="CDD" id="cd16371">
    <property type="entry name" value="DMSOR_beta_like"/>
    <property type="match status" value="1"/>
</dbReference>
<dbReference type="GO" id="GO:0016491">
    <property type="term" value="F:oxidoreductase activity"/>
    <property type="evidence" value="ECO:0007669"/>
    <property type="project" value="UniProtKB-ARBA"/>
</dbReference>
<name>H2C5Q9_9CREN</name>
<protein>
    <submittedName>
        <fullName evidence="7">Fe-S-cluster-containing hydrogenase subunit</fullName>
    </submittedName>
</protein>